<dbReference type="Proteomes" id="UP000031197">
    <property type="component" value="Unassembled WGS sequence"/>
</dbReference>
<dbReference type="EMBL" id="JWLW01000015">
    <property type="protein sequence ID" value="KHT52907.1"/>
    <property type="molecule type" value="Genomic_DNA"/>
</dbReference>
<evidence type="ECO:0000313" key="9">
    <source>
        <dbReference type="EMBL" id="KHT52907.1"/>
    </source>
</evidence>
<evidence type="ECO:0000256" key="1">
    <source>
        <dbReference type="ARBA" id="ARBA00022448"/>
    </source>
</evidence>
<comment type="caution">
    <text evidence="9">The sequence shown here is derived from an EMBL/GenBank/DDBJ whole genome shotgun (WGS) entry which is preliminary data.</text>
</comment>
<evidence type="ECO:0000256" key="4">
    <source>
        <dbReference type="ARBA" id="ARBA00022982"/>
    </source>
</evidence>
<gene>
    <name evidence="9" type="ORF">RJ41_09690</name>
</gene>
<dbReference type="Gene3D" id="2.60.40.10">
    <property type="entry name" value="Immunoglobulins"/>
    <property type="match status" value="1"/>
</dbReference>
<keyword evidence="3" id="KW-0479">Metal-binding</keyword>
<dbReference type="RefSeq" id="WP_039219889.1">
    <property type="nucleotide sequence ID" value="NZ_JWLW01000015.1"/>
</dbReference>
<dbReference type="SUPFAM" id="SSF54862">
    <property type="entry name" value="4Fe-4S ferredoxins"/>
    <property type="match status" value="1"/>
</dbReference>
<keyword evidence="7" id="KW-0472">Membrane</keyword>
<name>A0A0B3Z504_9ALTE</name>
<keyword evidence="6" id="KW-0411">Iron-sulfur</keyword>
<dbReference type="PROSITE" id="PS00198">
    <property type="entry name" value="4FE4S_FER_1"/>
    <property type="match status" value="1"/>
</dbReference>
<evidence type="ECO:0000256" key="2">
    <source>
        <dbReference type="ARBA" id="ARBA00022485"/>
    </source>
</evidence>
<accession>A0A0B3Z504</accession>
<feature type="transmembrane region" description="Helical" evidence="7">
    <location>
        <begin position="94"/>
        <end position="114"/>
    </location>
</feature>
<feature type="transmembrane region" description="Helical" evidence="7">
    <location>
        <begin position="167"/>
        <end position="186"/>
    </location>
</feature>
<evidence type="ECO:0000256" key="3">
    <source>
        <dbReference type="ARBA" id="ARBA00022723"/>
    </source>
</evidence>
<dbReference type="InterPro" id="IPR013783">
    <property type="entry name" value="Ig-like_fold"/>
</dbReference>
<dbReference type="GO" id="GO:0005886">
    <property type="term" value="C:plasma membrane"/>
    <property type="evidence" value="ECO:0007669"/>
    <property type="project" value="TreeGrafter"/>
</dbReference>
<dbReference type="GO" id="GO:0046872">
    <property type="term" value="F:metal ion binding"/>
    <property type="evidence" value="ECO:0007669"/>
    <property type="project" value="UniProtKB-KW"/>
</dbReference>
<dbReference type="PANTHER" id="PTHR30176:SF3">
    <property type="entry name" value="FERREDOXIN-TYPE PROTEIN NAPH"/>
    <property type="match status" value="1"/>
</dbReference>
<protein>
    <submittedName>
        <fullName evidence="9">4Fe-4S ferredoxin</fullName>
    </submittedName>
</protein>
<dbReference type="Pfam" id="PF11614">
    <property type="entry name" value="FixG_C"/>
    <property type="match status" value="1"/>
</dbReference>
<evidence type="ECO:0000256" key="5">
    <source>
        <dbReference type="ARBA" id="ARBA00023004"/>
    </source>
</evidence>
<dbReference type="NCBIfam" id="TIGR02745">
    <property type="entry name" value="ccoG_rdxA_fixG"/>
    <property type="match status" value="1"/>
</dbReference>
<sequence length="476" mass="53951">MNEQIPVKTVTPVKVHKPKGGPEGKRHDSRSRIYVRAVQGPLETFRRMFGLFFLGLFAIIPWIQYNGHQAVLLDIGEQRFTIFSLTLWPQDLTLLAYIFIVSAFALFFVTTFAGRVWCGFMCPQTTWVYIYTWFEEKFEGPRNKRIALDARKMDADKFLRKTAKHTAWVLVALLTALTFVGYFTPIDALFVDFVTFNTSFWAGLSVIFFAVCTYGNAGYMREIMCTHICPYARFQSAMFDKDTFTVSYDAKRGEQRGPRPRKLSHEQVKEKGLGDCIDCNLCVQVCPTGIDIRNGLQYECINCGACVDACNGVMDKMGYPKGLISFTSEEELAGGNTHILRPKLIGYFVVLVVMTGLLFANIWMRSPTEVDIIRDRNSLYRETNEGLIENVYTIKVLNKTQQTQTYSITVKGLPDYKYIGEQTVTVEGGAVYSTPISVATDAYNLEDTVTDIFISVTTTIDGETVTVDEPTKFLYR</sequence>
<keyword evidence="1" id="KW-0813">Transport</keyword>
<dbReference type="Pfam" id="PF12801">
    <property type="entry name" value="Fer4_5"/>
    <property type="match status" value="1"/>
</dbReference>
<keyword evidence="7" id="KW-1133">Transmembrane helix</keyword>
<dbReference type="PANTHER" id="PTHR30176">
    <property type="entry name" value="FERREDOXIN-TYPE PROTEIN NAPH"/>
    <property type="match status" value="1"/>
</dbReference>
<dbReference type="InterPro" id="IPR032879">
    <property type="entry name" value="FixG_C"/>
</dbReference>
<feature type="transmembrane region" description="Helical" evidence="7">
    <location>
        <begin position="198"/>
        <end position="217"/>
    </location>
</feature>
<dbReference type="InterPro" id="IPR014116">
    <property type="entry name" value="Cyt_c_oxidase_cbb3_FixG"/>
</dbReference>
<dbReference type="Gene3D" id="1.10.1060.10">
    <property type="entry name" value="Alpha-helical ferredoxin"/>
    <property type="match status" value="1"/>
</dbReference>
<feature type="domain" description="4Fe-4S ferredoxin-type" evidence="8">
    <location>
        <begin position="267"/>
        <end position="295"/>
    </location>
</feature>
<keyword evidence="4" id="KW-0249">Electron transport</keyword>
<dbReference type="InterPro" id="IPR051684">
    <property type="entry name" value="Electron_Trans/Redox"/>
</dbReference>
<evidence type="ECO:0000313" key="10">
    <source>
        <dbReference type="Proteomes" id="UP000031197"/>
    </source>
</evidence>
<evidence type="ECO:0000256" key="6">
    <source>
        <dbReference type="ARBA" id="ARBA00023014"/>
    </source>
</evidence>
<evidence type="ECO:0000256" key="7">
    <source>
        <dbReference type="SAM" id="Phobius"/>
    </source>
</evidence>
<feature type="transmembrane region" description="Helical" evidence="7">
    <location>
        <begin position="344"/>
        <end position="364"/>
    </location>
</feature>
<dbReference type="InterPro" id="IPR017896">
    <property type="entry name" value="4Fe4S_Fe-S-bd"/>
</dbReference>
<dbReference type="GO" id="GO:0051539">
    <property type="term" value="F:4 iron, 4 sulfur cluster binding"/>
    <property type="evidence" value="ECO:0007669"/>
    <property type="project" value="UniProtKB-KW"/>
</dbReference>
<dbReference type="InterPro" id="IPR009051">
    <property type="entry name" value="Helical_ferredxn"/>
</dbReference>
<keyword evidence="10" id="KW-1185">Reference proteome</keyword>
<dbReference type="AlphaFoldDB" id="A0A0B3Z504"/>
<proteinExistence type="predicted"/>
<dbReference type="Pfam" id="PF13746">
    <property type="entry name" value="Fer4_18"/>
    <property type="match status" value="1"/>
</dbReference>
<organism evidence="9 10">
    <name type="scientific">Alteromonas marina</name>
    <dbReference type="NCBI Taxonomy" id="203795"/>
    <lineage>
        <taxon>Bacteria</taxon>
        <taxon>Pseudomonadati</taxon>
        <taxon>Pseudomonadota</taxon>
        <taxon>Gammaproteobacteria</taxon>
        <taxon>Alteromonadales</taxon>
        <taxon>Alteromonadaceae</taxon>
        <taxon>Alteromonas/Salinimonas group</taxon>
        <taxon>Alteromonas</taxon>
    </lineage>
</organism>
<evidence type="ECO:0000259" key="8">
    <source>
        <dbReference type="PROSITE" id="PS51379"/>
    </source>
</evidence>
<keyword evidence="5" id="KW-0408">Iron</keyword>
<reference evidence="9 10" key="1">
    <citation type="submission" date="2014-12" db="EMBL/GenBank/DDBJ databases">
        <title>Genome sequencing of Alteromonas marina AD001.</title>
        <authorList>
            <person name="Adrian T.G.S."/>
            <person name="Chan K.G."/>
        </authorList>
    </citation>
    <scope>NUCLEOTIDE SEQUENCE [LARGE SCALE GENOMIC DNA]</scope>
    <source>
        <strain evidence="9 10">AD001</strain>
    </source>
</reference>
<dbReference type="PROSITE" id="PS51379">
    <property type="entry name" value="4FE4S_FER_2"/>
    <property type="match status" value="1"/>
</dbReference>
<keyword evidence="7" id="KW-0812">Transmembrane</keyword>
<feature type="transmembrane region" description="Helical" evidence="7">
    <location>
        <begin position="48"/>
        <end position="65"/>
    </location>
</feature>
<dbReference type="InterPro" id="IPR017900">
    <property type="entry name" value="4Fe4S_Fe_S_CS"/>
</dbReference>
<keyword evidence="2" id="KW-0004">4Fe-4S</keyword>
<dbReference type="OrthoDB" id="9811700at2"/>